<dbReference type="Proteomes" id="UP000606786">
    <property type="component" value="Unassembled WGS sequence"/>
</dbReference>
<protein>
    <submittedName>
        <fullName evidence="1">(Mediterranean fruit fly) hypothetical protein</fullName>
    </submittedName>
</protein>
<sequence length="81" mass="9045">MTSTFQDRLSINCKLAFPKPKADRCCRVNTTRPYSLHSFDPSPKAYGVQATASACKLLDMQHASQATDARILKFPSQHMDV</sequence>
<reference evidence="1" key="1">
    <citation type="submission" date="2020-11" db="EMBL/GenBank/DDBJ databases">
        <authorList>
            <person name="Whitehead M."/>
        </authorList>
    </citation>
    <scope>NUCLEOTIDE SEQUENCE</scope>
    <source>
        <strain evidence="1">EGII</strain>
    </source>
</reference>
<organism evidence="1 2">
    <name type="scientific">Ceratitis capitata</name>
    <name type="common">Mediterranean fruit fly</name>
    <name type="synonym">Tephritis capitata</name>
    <dbReference type="NCBI Taxonomy" id="7213"/>
    <lineage>
        <taxon>Eukaryota</taxon>
        <taxon>Metazoa</taxon>
        <taxon>Ecdysozoa</taxon>
        <taxon>Arthropoda</taxon>
        <taxon>Hexapoda</taxon>
        <taxon>Insecta</taxon>
        <taxon>Pterygota</taxon>
        <taxon>Neoptera</taxon>
        <taxon>Endopterygota</taxon>
        <taxon>Diptera</taxon>
        <taxon>Brachycera</taxon>
        <taxon>Muscomorpha</taxon>
        <taxon>Tephritoidea</taxon>
        <taxon>Tephritidae</taxon>
        <taxon>Ceratitis</taxon>
        <taxon>Ceratitis</taxon>
    </lineage>
</organism>
<accession>A0A811V661</accession>
<evidence type="ECO:0000313" key="1">
    <source>
        <dbReference type="EMBL" id="CAD7006028.1"/>
    </source>
</evidence>
<evidence type="ECO:0000313" key="2">
    <source>
        <dbReference type="Proteomes" id="UP000606786"/>
    </source>
</evidence>
<comment type="caution">
    <text evidence="1">The sequence shown here is derived from an EMBL/GenBank/DDBJ whole genome shotgun (WGS) entry which is preliminary data.</text>
</comment>
<keyword evidence="2" id="KW-1185">Reference proteome</keyword>
<dbReference type="AlphaFoldDB" id="A0A811V661"/>
<dbReference type="EMBL" id="CAJHJT010000034">
    <property type="protein sequence ID" value="CAD7006028.1"/>
    <property type="molecule type" value="Genomic_DNA"/>
</dbReference>
<gene>
    <name evidence="1" type="ORF">CCAP1982_LOCUS14363</name>
</gene>
<proteinExistence type="predicted"/>
<name>A0A811V661_CERCA</name>